<protein>
    <submittedName>
        <fullName evidence="1">Mobilization protein</fullName>
    </submittedName>
</protein>
<keyword evidence="2" id="KW-1185">Reference proteome</keyword>
<dbReference type="EMBL" id="JADEXS010000042">
    <property type="protein sequence ID" value="MBE9021861.1"/>
    <property type="molecule type" value="Genomic_DNA"/>
</dbReference>
<proteinExistence type="predicted"/>
<evidence type="ECO:0000313" key="2">
    <source>
        <dbReference type="Proteomes" id="UP000622533"/>
    </source>
</evidence>
<accession>A0A8J6ZMR6</accession>
<comment type="caution">
    <text evidence="1">The sequence shown here is derived from an EMBL/GenBank/DDBJ whole genome shotgun (WGS) entry which is preliminary data.</text>
</comment>
<gene>
    <name evidence="1" type="ORF">IQ276_05120</name>
</gene>
<name>A0A8J6ZMR6_DESMC</name>
<dbReference type="AlphaFoldDB" id="A0A8J6ZMR6"/>
<dbReference type="RefSeq" id="WP_193914172.1">
    <property type="nucleotide sequence ID" value="NZ_JADEXS020000001.1"/>
</dbReference>
<organism evidence="1 2">
    <name type="scientific">Desmonostoc muscorum LEGE 12446</name>
    <dbReference type="NCBI Taxonomy" id="1828758"/>
    <lineage>
        <taxon>Bacteria</taxon>
        <taxon>Bacillati</taxon>
        <taxon>Cyanobacteriota</taxon>
        <taxon>Cyanophyceae</taxon>
        <taxon>Nostocales</taxon>
        <taxon>Nostocaceae</taxon>
        <taxon>Desmonostoc</taxon>
    </lineage>
</organism>
<evidence type="ECO:0000313" key="1">
    <source>
        <dbReference type="EMBL" id="MBE9021861.1"/>
    </source>
</evidence>
<sequence length="234" mass="26677">MPTIHLIDGEKGGVGKSLVARTMIQYCLDKNMPFVPVETDRSNPDVAGVYKGICQYAVFTEDEKQADKADKIFEIAMNKTVIANLAAQSHRAVKEWIEKNHLIELGDSQGVYFCKWFVSTGGYDSLNLFKQSVNSYGGKVPHVLIRNLGLCDDWEHVNSDVTIQEIVKKYNIKAIDFPKLAYKERNIIDQHRLTFADARQYKEFGIISKQRVVNFLKLAYAAFETVGIWYEEVK</sequence>
<dbReference type="Proteomes" id="UP000622533">
    <property type="component" value="Unassembled WGS sequence"/>
</dbReference>
<reference evidence="1" key="1">
    <citation type="submission" date="2020-10" db="EMBL/GenBank/DDBJ databases">
        <authorList>
            <person name="Castelo-Branco R."/>
            <person name="Eusebio N."/>
            <person name="Adriana R."/>
            <person name="Vieira A."/>
            <person name="Brugerolle De Fraissinette N."/>
            <person name="Rezende De Castro R."/>
            <person name="Schneider M.P."/>
            <person name="Vasconcelos V."/>
            <person name="Leao P.N."/>
        </authorList>
    </citation>
    <scope>NUCLEOTIDE SEQUENCE</scope>
    <source>
        <strain evidence="1">LEGE 12446</strain>
    </source>
</reference>